<dbReference type="Gene3D" id="1.10.1220.10">
    <property type="entry name" value="Met repressor-like"/>
    <property type="match status" value="1"/>
</dbReference>
<dbReference type="InterPro" id="IPR013321">
    <property type="entry name" value="Arc_rbn_hlx_hlx"/>
</dbReference>
<organism evidence="1 2">
    <name type="scientific">Galliscardovia ingluviei</name>
    <dbReference type="NCBI Taxonomy" id="1769422"/>
    <lineage>
        <taxon>Bacteria</taxon>
        <taxon>Bacillati</taxon>
        <taxon>Actinomycetota</taxon>
        <taxon>Actinomycetes</taxon>
        <taxon>Bifidobacteriales</taxon>
        <taxon>Bifidobacteriaceae</taxon>
        <taxon>Galliscardovia</taxon>
    </lineage>
</organism>
<sequence>MIQIATRVDDEVAQEFKEITRQLGTTPADAMRMFIKTFNAHRGFPYEVRLQYDAKPLAHEQEALQTIDALSDEMIDHAW</sequence>
<dbReference type="InterPro" id="IPR007337">
    <property type="entry name" value="RelB/DinJ"/>
</dbReference>
<dbReference type="GO" id="GO:0006355">
    <property type="term" value="P:regulation of DNA-templated transcription"/>
    <property type="evidence" value="ECO:0007669"/>
    <property type="project" value="InterPro"/>
</dbReference>
<dbReference type="AlphaFoldDB" id="A0A8J3AG66"/>
<name>A0A8J3AG66_9BIFI</name>
<evidence type="ECO:0000313" key="1">
    <source>
        <dbReference type="EMBL" id="GGI13812.1"/>
    </source>
</evidence>
<gene>
    <name evidence="1" type="ORF">GCM10007377_07830</name>
</gene>
<dbReference type="EMBL" id="BMDH01000001">
    <property type="protein sequence ID" value="GGI13812.1"/>
    <property type="molecule type" value="Genomic_DNA"/>
</dbReference>
<dbReference type="Proteomes" id="UP000619536">
    <property type="component" value="Unassembled WGS sequence"/>
</dbReference>
<comment type="caution">
    <text evidence="1">The sequence shown here is derived from an EMBL/GenBank/DDBJ whole genome shotgun (WGS) entry which is preliminary data.</text>
</comment>
<keyword evidence="2" id="KW-1185">Reference proteome</keyword>
<dbReference type="RefSeq" id="WP_229714714.1">
    <property type="nucleotide sequence ID" value="NZ_BMDH01000001.1"/>
</dbReference>
<dbReference type="Pfam" id="PF04221">
    <property type="entry name" value="RelB"/>
    <property type="match status" value="1"/>
</dbReference>
<reference evidence="1" key="2">
    <citation type="submission" date="2020-09" db="EMBL/GenBank/DDBJ databases">
        <authorList>
            <person name="Sun Q."/>
            <person name="Sedlacek I."/>
        </authorList>
    </citation>
    <scope>NUCLEOTIDE SEQUENCE</scope>
    <source>
        <strain evidence="1">CCM 8606</strain>
    </source>
</reference>
<reference evidence="1" key="1">
    <citation type="journal article" date="2014" name="Int. J. Syst. Evol. Microbiol.">
        <title>Complete genome sequence of Corynebacterium casei LMG S-19264T (=DSM 44701T), isolated from a smear-ripened cheese.</title>
        <authorList>
            <consortium name="US DOE Joint Genome Institute (JGI-PGF)"/>
            <person name="Walter F."/>
            <person name="Albersmeier A."/>
            <person name="Kalinowski J."/>
            <person name="Ruckert C."/>
        </authorList>
    </citation>
    <scope>NUCLEOTIDE SEQUENCE</scope>
    <source>
        <strain evidence="1">CCM 8606</strain>
    </source>
</reference>
<evidence type="ECO:0000313" key="2">
    <source>
        <dbReference type="Proteomes" id="UP000619536"/>
    </source>
</evidence>
<accession>A0A8J3AG66</accession>
<protein>
    <submittedName>
        <fullName evidence="1">Uncharacterized protein</fullName>
    </submittedName>
</protein>
<proteinExistence type="predicted"/>